<dbReference type="RefSeq" id="WP_093274887.1">
    <property type="nucleotide sequence ID" value="NZ_FNDD01000016.1"/>
</dbReference>
<dbReference type="AlphaFoldDB" id="A0A1G8CD64"/>
<gene>
    <name evidence="1" type="ORF">SAMN04488136_1164</name>
</gene>
<dbReference type="Proteomes" id="UP000198854">
    <property type="component" value="Unassembled WGS sequence"/>
</dbReference>
<sequence length="121" mass="13595">MFNIRVLDKKTGLMAIVTAIGYENPLSALNEVELELKSAIDPILNGRVLFDLACSNGFEWNRFMSLDFENGLFKINSAKVIDSDELAQELLEQQSDLLISNIEYSQNAVFTQDELFSLQSA</sequence>
<accession>A0A1G8CD64</accession>
<protein>
    <submittedName>
        <fullName evidence="1">Antitoxin to toxin RNase LS or RnlA</fullName>
    </submittedName>
</protein>
<reference evidence="1 2" key="1">
    <citation type="submission" date="2016-10" db="EMBL/GenBank/DDBJ databases">
        <authorList>
            <person name="de Groot N.N."/>
        </authorList>
    </citation>
    <scope>NUCLEOTIDE SEQUENCE [LARGE SCALE GENOMIC DNA]</scope>
    <source>
        <strain evidence="1 2">CGMCC 1.10228</strain>
    </source>
</reference>
<organism evidence="1 2">
    <name type="scientific">Vibrio xiamenensis</name>
    <dbReference type="NCBI Taxonomy" id="861298"/>
    <lineage>
        <taxon>Bacteria</taxon>
        <taxon>Pseudomonadati</taxon>
        <taxon>Pseudomonadota</taxon>
        <taxon>Gammaproteobacteria</taxon>
        <taxon>Vibrionales</taxon>
        <taxon>Vibrionaceae</taxon>
        <taxon>Vibrio</taxon>
    </lineage>
</organism>
<keyword evidence="2" id="KW-1185">Reference proteome</keyword>
<proteinExistence type="predicted"/>
<dbReference type="Pfam" id="PF15933">
    <property type="entry name" value="RnlB_antitoxin"/>
    <property type="match status" value="1"/>
</dbReference>
<dbReference type="OrthoDB" id="7069026at2"/>
<dbReference type="EMBL" id="FNDD01000016">
    <property type="protein sequence ID" value="SDH43365.1"/>
    <property type="molecule type" value="Genomic_DNA"/>
</dbReference>
<dbReference type="InterPro" id="IPR031834">
    <property type="entry name" value="RnlB/LsoB_antitoxin"/>
</dbReference>
<evidence type="ECO:0000313" key="1">
    <source>
        <dbReference type="EMBL" id="SDH43365.1"/>
    </source>
</evidence>
<evidence type="ECO:0000313" key="2">
    <source>
        <dbReference type="Proteomes" id="UP000198854"/>
    </source>
</evidence>
<name>A0A1G8CD64_9VIBR</name>